<evidence type="ECO:0000313" key="1">
    <source>
        <dbReference type="EMBL" id="QTD54939.1"/>
    </source>
</evidence>
<dbReference type="NCBIfam" id="NF047636">
    <property type="entry name" value="CC_3452_fam"/>
    <property type="match status" value="1"/>
</dbReference>
<evidence type="ECO:0000313" key="2">
    <source>
        <dbReference type="Proteomes" id="UP000663923"/>
    </source>
</evidence>
<proteinExistence type="predicted"/>
<organism evidence="1 2">
    <name type="scientific">Parasphingorhabdus cellanae</name>
    <dbReference type="NCBI Taxonomy" id="2806553"/>
    <lineage>
        <taxon>Bacteria</taxon>
        <taxon>Pseudomonadati</taxon>
        <taxon>Pseudomonadota</taxon>
        <taxon>Alphaproteobacteria</taxon>
        <taxon>Sphingomonadales</taxon>
        <taxon>Sphingomonadaceae</taxon>
        <taxon>Parasphingorhabdus</taxon>
    </lineage>
</organism>
<sequence length="122" mass="13017">MLISQTPLRHIAMLFVAILTTTLIFTASAAEARSKPVAYTAELQQPVEATRHIIKGTVMHCAGTECKGAKSGSSVKTVCARLSRKVGPLASFTYKGEAVDAETLARCNGDKVGAKQRIANRK</sequence>
<keyword evidence="2" id="KW-1185">Reference proteome</keyword>
<dbReference type="EMBL" id="CP071794">
    <property type="protein sequence ID" value="QTD54939.1"/>
    <property type="molecule type" value="Genomic_DNA"/>
</dbReference>
<dbReference type="Proteomes" id="UP000663923">
    <property type="component" value="Chromosome"/>
</dbReference>
<dbReference type="Pfam" id="PF26624">
    <property type="entry name" value="DUF8200"/>
    <property type="match status" value="1"/>
</dbReference>
<dbReference type="InterPro" id="IPR058067">
    <property type="entry name" value="CC_3452-like"/>
</dbReference>
<dbReference type="RefSeq" id="WP_207986769.1">
    <property type="nucleotide sequence ID" value="NZ_CP071794.1"/>
</dbReference>
<gene>
    <name evidence="1" type="ORF">J4G78_11885</name>
</gene>
<protein>
    <submittedName>
        <fullName evidence="1">Uncharacterized protein</fullName>
    </submittedName>
</protein>
<dbReference type="InterPro" id="IPR058513">
    <property type="entry name" value="DUF8200"/>
</dbReference>
<reference evidence="1 2" key="1">
    <citation type="submission" date="2021-03" db="EMBL/GenBank/DDBJ databases">
        <title>Complete genome of Parasphingorhabdus_sp.JHSY0214.</title>
        <authorList>
            <person name="Yoo J.H."/>
            <person name="Bae J.W."/>
        </authorList>
    </citation>
    <scope>NUCLEOTIDE SEQUENCE [LARGE SCALE GENOMIC DNA]</scope>
    <source>
        <strain evidence="1 2">JHSY0214</strain>
    </source>
</reference>
<name>A0ABX7T070_9SPHN</name>
<accession>A0ABX7T070</accession>